<dbReference type="Proteomes" id="UP001346149">
    <property type="component" value="Unassembled WGS sequence"/>
</dbReference>
<keyword evidence="6" id="KW-0833">Ubl conjugation pathway</keyword>
<evidence type="ECO:0000256" key="4">
    <source>
        <dbReference type="ARBA" id="ARBA00022723"/>
    </source>
</evidence>
<gene>
    <name evidence="9" type="ORF">SAY86_017547</name>
</gene>
<proteinExistence type="predicted"/>
<sequence>MDETMETWYWCHMCSQLVNPVMEAEIKCPYCRDGFMEEMSSTTREDQEEDGGDFRSERGLYLRVPVVRHRRRTGWMRFANEDDIEVTLGRLVTVGS</sequence>
<evidence type="ECO:0000259" key="8">
    <source>
        <dbReference type="Pfam" id="PF14369"/>
    </source>
</evidence>
<evidence type="ECO:0000256" key="2">
    <source>
        <dbReference type="ARBA" id="ARBA00012483"/>
    </source>
</evidence>
<dbReference type="AlphaFoldDB" id="A0AAN7LKQ7"/>
<evidence type="ECO:0000313" key="10">
    <source>
        <dbReference type="Proteomes" id="UP001346149"/>
    </source>
</evidence>
<keyword evidence="4" id="KW-0479">Metal-binding</keyword>
<accession>A0AAN7LKQ7</accession>
<comment type="catalytic activity">
    <reaction evidence="1">
        <text>S-ubiquitinyl-[E2 ubiquitin-conjugating enzyme]-L-cysteine + [acceptor protein]-L-lysine = [E2 ubiquitin-conjugating enzyme]-L-cysteine + N(6)-ubiquitinyl-[acceptor protein]-L-lysine.</text>
        <dbReference type="EC" id="2.3.2.27"/>
    </reaction>
</comment>
<dbReference type="GO" id="GO:0061630">
    <property type="term" value="F:ubiquitin protein ligase activity"/>
    <property type="evidence" value="ECO:0007669"/>
    <property type="project" value="UniProtKB-EC"/>
</dbReference>
<evidence type="ECO:0000313" key="9">
    <source>
        <dbReference type="EMBL" id="KAK4790243.1"/>
    </source>
</evidence>
<dbReference type="EMBL" id="JAXQNO010000010">
    <property type="protein sequence ID" value="KAK4790243.1"/>
    <property type="molecule type" value="Genomic_DNA"/>
</dbReference>
<dbReference type="EC" id="2.3.2.27" evidence="2"/>
<reference evidence="9 10" key="1">
    <citation type="journal article" date="2023" name="Hortic Res">
        <title>Pangenome of water caltrop reveals structural variations and asymmetric subgenome divergence after allopolyploidization.</title>
        <authorList>
            <person name="Zhang X."/>
            <person name="Chen Y."/>
            <person name="Wang L."/>
            <person name="Yuan Y."/>
            <person name="Fang M."/>
            <person name="Shi L."/>
            <person name="Lu R."/>
            <person name="Comes H.P."/>
            <person name="Ma Y."/>
            <person name="Chen Y."/>
            <person name="Huang G."/>
            <person name="Zhou Y."/>
            <person name="Zheng Z."/>
            <person name="Qiu Y."/>
        </authorList>
    </citation>
    <scope>NUCLEOTIDE SEQUENCE [LARGE SCALE GENOMIC DNA]</scope>
    <source>
        <strain evidence="9">F231</strain>
    </source>
</reference>
<evidence type="ECO:0000256" key="7">
    <source>
        <dbReference type="ARBA" id="ARBA00022833"/>
    </source>
</evidence>
<feature type="domain" description="E3 ubiquitin-protein ligase RNF126-like zinc-ribbon" evidence="8">
    <location>
        <begin position="7"/>
        <end position="39"/>
    </location>
</feature>
<keyword evidence="5" id="KW-0863">Zinc-finger</keyword>
<organism evidence="9 10">
    <name type="scientific">Trapa natans</name>
    <name type="common">Water chestnut</name>
    <dbReference type="NCBI Taxonomy" id="22666"/>
    <lineage>
        <taxon>Eukaryota</taxon>
        <taxon>Viridiplantae</taxon>
        <taxon>Streptophyta</taxon>
        <taxon>Embryophyta</taxon>
        <taxon>Tracheophyta</taxon>
        <taxon>Spermatophyta</taxon>
        <taxon>Magnoliopsida</taxon>
        <taxon>eudicotyledons</taxon>
        <taxon>Gunneridae</taxon>
        <taxon>Pentapetalae</taxon>
        <taxon>rosids</taxon>
        <taxon>malvids</taxon>
        <taxon>Myrtales</taxon>
        <taxon>Lythraceae</taxon>
        <taxon>Trapa</taxon>
    </lineage>
</organism>
<dbReference type="Pfam" id="PF14369">
    <property type="entry name" value="Zn_ribbon_19"/>
    <property type="match status" value="1"/>
</dbReference>
<dbReference type="InterPro" id="IPR039525">
    <property type="entry name" value="RNF126-like_zinc-ribbon"/>
</dbReference>
<name>A0AAN7LKQ7_TRANT</name>
<keyword evidence="7" id="KW-0862">Zinc</keyword>
<protein>
    <recommendedName>
        <fullName evidence="2">RING-type E3 ubiquitin transferase</fullName>
        <ecNumber evidence="2">2.3.2.27</ecNumber>
    </recommendedName>
</protein>
<dbReference type="GO" id="GO:0008270">
    <property type="term" value="F:zinc ion binding"/>
    <property type="evidence" value="ECO:0007669"/>
    <property type="project" value="UniProtKB-KW"/>
</dbReference>
<evidence type="ECO:0000256" key="6">
    <source>
        <dbReference type="ARBA" id="ARBA00022786"/>
    </source>
</evidence>
<evidence type="ECO:0000256" key="5">
    <source>
        <dbReference type="ARBA" id="ARBA00022771"/>
    </source>
</evidence>
<keyword evidence="10" id="KW-1185">Reference proteome</keyword>
<comment type="caution">
    <text evidence="9">The sequence shown here is derived from an EMBL/GenBank/DDBJ whole genome shotgun (WGS) entry which is preliminary data.</text>
</comment>
<evidence type="ECO:0000256" key="3">
    <source>
        <dbReference type="ARBA" id="ARBA00022679"/>
    </source>
</evidence>
<keyword evidence="3" id="KW-0808">Transferase</keyword>
<evidence type="ECO:0000256" key="1">
    <source>
        <dbReference type="ARBA" id="ARBA00000900"/>
    </source>
</evidence>